<organism evidence="2 3">
    <name type="scientific">Sphingomonas jejuensis</name>
    <dbReference type="NCBI Taxonomy" id="904715"/>
    <lineage>
        <taxon>Bacteria</taxon>
        <taxon>Pseudomonadati</taxon>
        <taxon>Pseudomonadota</taxon>
        <taxon>Alphaproteobacteria</taxon>
        <taxon>Sphingomonadales</taxon>
        <taxon>Sphingomonadaceae</taxon>
        <taxon>Sphingomonas</taxon>
    </lineage>
</organism>
<dbReference type="EMBL" id="JAATJE010000001">
    <property type="protein sequence ID" value="NJC33699.1"/>
    <property type="molecule type" value="Genomic_DNA"/>
</dbReference>
<keyword evidence="1" id="KW-0812">Transmembrane</keyword>
<dbReference type="RefSeq" id="WP_167953656.1">
    <property type="nucleotide sequence ID" value="NZ_JAATJE010000001.1"/>
</dbReference>
<keyword evidence="1" id="KW-0472">Membrane</keyword>
<name>A0ABX0XLK1_9SPHN</name>
<reference evidence="2 3" key="1">
    <citation type="submission" date="2020-03" db="EMBL/GenBank/DDBJ databases">
        <title>Genomic Encyclopedia of Type Strains, Phase IV (KMG-IV): sequencing the most valuable type-strain genomes for metagenomic binning, comparative biology and taxonomic classification.</title>
        <authorList>
            <person name="Goeker M."/>
        </authorList>
    </citation>
    <scope>NUCLEOTIDE SEQUENCE [LARGE SCALE GENOMIC DNA]</scope>
    <source>
        <strain evidence="2 3">DSM 27651</strain>
    </source>
</reference>
<feature type="transmembrane region" description="Helical" evidence="1">
    <location>
        <begin position="104"/>
        <end position="130"/>
    </location>
</feature>
<comment type="caution">
    <text evidence="2">The sequence shown here is derived from an EMBL/GenBank/DDBJ whole genome shotgun (WGS) entry which is preliminary data.</text>
</comment>
<sequence length="138" mass="14395">MDDGPPTLVRADLPDAAADLATRVRLPEPALAYDYFKSMASVSVATLGGILTLGETVFGARLAPWQMGVAALPVAISGLLAIQGKTDIMQLCQGLKPPLNSSRIALRLVPSLYGLGLGMFLAFLALSYLAPGIAADLR</sequence>
<dbReference type="Proteomes" id="UP000734218">
    <property type="component" value="Unassembled WGS sequence"/>
</dbReference>
<evidence type="ECO:0000313" key="3">
    <source>
        <dbReference type="Proteomes" id="UP000734218"/>
    </source>
</evidence>
<evidence type="ECO:0000313" key="2">
    <source>
        <dbReference type="EMBL" id="NJC33699.1"/>
    </source>
</evidence>
<gene>
    <name evidence="2" type="ORF">GGR88_001173</name>
</gene>
<proteinExistence type="predicted"/>
<accession>A0ABX0XLK1</accession>
<keyword evidence="1" id="KW-1133">Transmembrane helix</keyword>
<feature type="transmembrane region" description="Helical" evidence="1">
    <location>
        <begin position="65"/>
        <end position="83"/>
    </location>
</feature>
<protein>
    <submittedName>
        <fullName evidence="2">Uncharacterized protein</fullName>
    </submittedName>
</protein>
<evidence type="ECO:0000256" key="1">
    <source>
        <dbReference type="SAM" id="Phobius"/>
    </source>
</evidence>
<keyword evidence="3" id="KW-1185">Reference proteome</keyword>